<dbReference type="PROSITE" id="PS51707">
    <property type="entry name" value="CYTH"/>
    <property type="match status" value="1"/>
</dbReference>
<accession>A0A921NBL7</accession>
<dbReference type="PIRSF" id="PIRSF012526">
    <property type="entry name" value="CYTH_UCP012526"/>
    <property type="match status" value="1"/>
</dbReference>
<reference evidence="2" key="2">
    <citation type="submission" date="2021-09" db="EMBL/GenBank/DDBJ databases">
        <authorList>
            <person name="Gilroy R."/>
        </authorList>
    </citation>
    <scope>NUCLEOTIDE SEQUENCE</scope>
    <source>
        <strain evidence="2">CHK160-4876</strain>
    </source>
</reference>
<reference evidence="2" key="1">
    <citation type="journal article" date="2021" name="PeerJ">
        <title>Extensive microbial diversity within the chicken gut microbiome revealed by metagenomics and culture.</title>
        <authorList>
            <person name="Gilroy R."/>
            <person name="Ravi A."/>
            <person name="Getino M."/>
            <person name="Pursley I."/>
            <person name="Horton D.L."/>
            <person name="Alikhan N.F."/>
            <person name="Baker D."/>
            <person name="Gharbi K."/>
            <person name="Hall N."/>
            <person name="Watson M."/>
            <person name="Adriaenssens E.M."/>
            <person name="Foster-Nyarko E."/>
            <person name="Jarju S."/>
            <person name="Secka A."/>
            <person name="Antonio M."/>
            <person name="Oren A."/>
            <person name="Chaudhuri R.R."/>
            <person name="La Ragione R."/>
            <person name="Hildebrand F."/>
            <person name="Pallen M.J."/>
        </authorList>
    </citation>
    <scope>NUCLEOTIDE SEQUENCE</scope>
    <source>
        <strain evidence="2">CHK160-4876</strain>
    </source>
</reference>
<dbReference type="InterPro" id="IPR009195">
    <property type="entry name" value="Uncharacterised_YjbK"/>
</dbReference>
<dbReference type="Pfam" id="PF01928">
    <property type="entry name" value="CYTH"/>
    <property type="match status" value="1"/>
</dbReference>
<dbReference type="SMART" id="SM01118">
    <property type="entry name" value="CYTH"/>
    <property type="match status" value="1"/>
</dbReference>
<feature type="domain" description="CYTH" evidence="1">
    <location>
        <begin position="3"/>
        <end position="192"/>
    </location>
</feature>
<sequence length="196" mass="22371">MKETEIEFKNMITKEEYDQLLQDFNVRPTAIQQLANAYFDTPDFAIKALRSALRIRQHNDAYTCTLKQATSANTSTEINIAISEAQAHALKSEMTTLPTAIATPLAEQGIDIAQITCFGTLRTARVELPYKGGLLVFDHTFYLQQEDYEVEYETEDEREGQLIFQQFLQKYQLPVRHAQKKIARFSAALQAQKGQD</sequence>
<dbReference type="SUPFAM" id="SSF55154">
    <property type="entry name" value="CYTH-like phosphatases"/>
    <property type="match status" value="1"/>
</dbReference>
<dbReference type="InterPro" id="IPR023577">
    <property type="entry name" value="CYTH_domain"/>
</dbReference>
<evidence type="ECO:0000259" key="1">
    <source>
        <dbReference type="PROSITE" id="PS51707"/>
    </source>
</evidence>
<protein>
    <submittedName>
        <fullName evidence="2">CYTH domain-containing protein</fullName>
    </submittedName>
</protein>
<dbReference type="AlphaFoldDB" id="A0A921NBL7"/>
<name>A0A921NBL7_9BACL</name>
<dbReference type="Gene3D" id="2.40.320.10">
    <property type="entry name" value="Hypothetical Protein Pfu-838710-001"/>
    <property type="match status" value="1"/>
</dbReference>
<dbReference type="Proteomes" id="UP000700212">
    <property type="component" value="Unassembled WGS sequence"/>
</dbReference>
<gene>
    <name evidence="2" type="ORF">K8V30_04435</name>
</gene>
<dbReference type="CDD" id="cd07762">
    <property type="entry name" value="CYTH-like_Pase_1"/>
    <property type="match status" value="1"/>
</dbReference>
<dbReference type="InterPro" id="IPR033469">
    <property type="entry name" value="CYTH-like_dom_sf"/>
</dbReference>
<comment type="caution">
    <text evidence="2">The sequence shown here is derived from an EMBL/GenBank/DDBJ whole genome shotgun (WGS) entry which is preliminary data.</text>
</comment>
<evidence type="ECO:0000313" key="2">
    <source>
        <dbReference type="EMBL" id="HJH10936.1"/>
    </source>
</evidence>
<dbReference type="EMBL" id="DYTV01000054">
    <property type="protein sequence ID" value="HJH10936.1"/>
    <property type="molecule type" value="Genomic_DNA"/>
</dbReference>
<organism evidence="2 3">
    <name type="scientific">Metalysinibacillus jejuensis</name>
    <dbReference type="NCBI Taxonomy" id="914327"/>
    <lineage>
        <taxon>Bacteria</taxon>
        <taxon>Bacillati</taxon>
        <taxon>Bacillota</taxon>
        <taxon>Bacilli</taxon>
        <taxon>Bacillales</taxon>
        <taxon>Caryophanaceae</taxon>
        <taxon>Metalysinibacillus</taxon>
    </lineage>
</organism>
<proteinExistence type="predicted"/>
<evidence type="ECO:0000313" key="3">
    <source>
        <dbReference type="Proteomes" id="UP000700212"/>
    </source>
</evidence>